<protein>
    <submittedName>
        <fullName evidence="2">Uncharacterized protein</fullName>
    </submittedName>
</protein>
<feature type="transmembrane region" description="Helical" evidence="1">
    <location>
        <begin position="35"/>
        <end position="57"/>
    </location>
</feature>
<feature type="non-terminal residue" evidence="2">
    <location>
        <position position="320"/>
    </location>
</feature>
<gene>
    <name evidence="2" type="ORF">H4R18_000003</name>
</gene>
<dbReference type="AlphaFoldDB" id="A0A9W8LMC2"/>
<feature type="transmembrane region" description="Helical" evidence="1">
    <location>
        <begin position="105"/>
        <end position="125"/>
    </location>
</feature>
<feature type="transmembrane region" description="Helical" evidence="1">
    <location>
        <begin position="69"/>
        <end position="85"/>
    </location>
</feature>
<keyword evidence="1" id="KW-1133">Transmembrane helix</keyword>
<evidence type="ECO:0000313" key="3">
    <source>
        <dbReference type="Proteomes" id="UP001140217"/>
    </source>
</evidence>
<feature type="transmembrane region" description="Helical" evidence="1">
    <location>
        <begin position="261"/>
        <end position="281"/>
    </location>
</feature>
<keyword evidence="1" id="KW-0472">Membrane</keyword>
<keyword evidence="3" id="KW-1185">Reference proteome</keyword>
<feature type="transmembrane region" description="Helical" evidence="1">
    <location>
        <begin position="187"/>
        <end position="209"/>
    </location>
</feature>
<dbReference type="EMBL" id="JANBUL010000001">
    <property type="protein sequence ID" value="KAJ2786273.1"/>
    <property type="molecule type" value="Genomic_DNA"/>
</dbReference>
<accession>A0A9W8LMC2</accession>
<reference evidence="2" key="1">
    <citation type="submission" date="2022-07" db="EMBL/GenBank/DDBJ databases">
        <title>Phylogenomic reconstructions and comparative analyses of Kickxellomycotina fungi.</title>
        <authorList>
            <person name="Reynolds N.K."/>
            <person name="Stajich J.E."/>
            <person name="Barry K."/>
            <person name="Grigoriev I.V."/>
            <person name="Crous P."/>
            <person name="Smith M.E."/>
        </authorList>
    </citation>
    <scope>NUCLEOTIDE SEQUENCE</scope>
    <source>
        <strain evidence="2">NBRC 105414</strain>
    </source>
</reference>
<sequence>MGNGLSLVVTESERRRVAAAAEMGVHIDPRSGLDAAVVIVFSVGYALTMVAAIYALYNRNYPPIRCKTPALMLGLVVFGAVWLVGDSQQNGQLPLKGTALENCKAFGMWMRILFGVITVSVLWMARVYGLYRVFSLGRSLHGWGMRILFGGYLVCVFVFGIVVQVVSADKTLHYVEPLDICVPNPKLLAAMFVIVWVNFTAVFVISWMLRNIKTSFNERRETVIACCVVLSILITTTSLHYGRPKYPFSLGLRTVVTSIDHAGTIFYWWLLMGVPLFNCAFRRQRYLDWWVAKLIEDGLELQYDIGYDEQNNVTTMYQPT</sequence>
<keyword evidence="1" id="KW-0812">Transmembrane</keyword>
<feature type="transmembrane region" description="Helical" evidence="1">
    <location>
        <begin position="221"/>
        <end position="241"/>
    </location>
</feature>
<evidence type="ECO:0000313" key="2">
    <source>
        <dbReference type="EMBL" id="KAJ2786273.1"/>
    </source>
</evidence>
<organism evidence="2 3">
    <name type="scientific">Coemansia javaensis</name>
    <dbReference type="NCBI Taxonomy" id="2761396"/>
    <lineage>
        <taxon>Eukaryota</taxon>
        <taxon>Fungi</taxon>
        <taxon>Fungi incertae sedis</taxon>
        <taxon>Zoopagomycota</taxon>
        <taxon>Kickxellomycotina</taxon>
        <taxon>Kickxellomycetes</taxon>
        <taxon>Kickxellales</taxon>
        <taxon>Kickxellaceae</taxon>
        <taxon>Coemansia</taxon>
    </lineage>
</organism>
<feature type="transmembrane region" description="Helical" evidence="1">
    <location>
        <begin position="146"/>
        <end position="167"/>
    </location>
</feature>
<dbReference type="Proteomes" id="UP001140217">
    <property type="component" value="Unassembled WGS sequence"/>
</dbReference>
<dbReference type="OrthoDB" id="5555436at2759"/>
<name>A0A9W8LMC2_9FUNG</name>
<evidence type="ECO:0000256" key="1">
    <source>
        <dbReference type="SAM" id="Phobius"/>
    </source>
</evidence>
<comment type="caution">
    <text evidence="2">The sequence shown here is derived from an EMBL/GenBank/DDBJ whole genome shotgun (WGS) entry which is preliminary data.</text>
</comment>
<proteinExistence type="predicted"/>